<dbReference type="SUPFAM" id="SSF53756">
    <property type="entry name" value="UDP-Glycosyltransferase/glycogen phosphorylase"/>
    <property type="match status" value="1"/>
</dbReference>
<dbReference type="InterPro" id="IPR028098">
    <property type="entry name" value="Glyco_trans_4-like_N"/>
</dbReference>
<dbReference type="STRING" id="1267766.WYH_01806"/>
<dbReference type="RefSeq" id="WP_046903546.1">
    <property type="nucleotide sequence ID" value="NZ_CP011452.2"/>
</dbReference>
<dbReference type="Pfam" id="PF13439">
    <property type="entry name" value="Glyco_transf_4"/>
    <property type="match status" value="1"/>
</dbReference>
<dbReference type="PANTHER" id="PTHR12526:SF510">
    <property type="entry name" value="D-INOSITOL 3-PHOSPHATE GLYCOSYLTRANSFERASE"/>
    <property type="match status" value="1"/>
</dbReference>
<feature type="domain" description="Glycosyl transferase family 1" evidence="3">
    <location>
        <begin position="215"/>
        <end position="369"/>
    </location>
</feature>
<dbReference type="PANTHER" id="PTHR12526">
    <property type="entry name" value="GLYCOSYLTRANSFERASE"/>
    <property type="match status" value="1"/>
</dbReference>
<dbReference type="Proteomes" id="UP000034392">
    <property type="component" value="Chromosome"/>
</dbReference>
<dbReference type="EMBL" id="CP011452">
    <property type="protein sequence ID" value="AKH42842.1"/>
    <property type="molecule type" value="Genomic_DNA"/>
</dbReference>
<organism evidence="5 6">
    <name type="scientific">Croceibacterium atlanticum</name>
    <dbReference type="NCBI Taxonomy" id="1267766"/>
    <lineage>
        <taxon>Bacteria</taxon>
        <taxon>Pseudomonadati</taxon>
        <taxon>Pseudomonadota</taxon>
        <taxon>Alphaproteobacteria</taxon>
        <taxon>Sphingomonadales</taxon>
        <taxon>Erythrobacteraceae</taxon>
        <taxon>Croceibacterium</taxon>
    </lineage>
</organism>
<keyword evidence="6" id="KW-1185">Reference proteome</keyword>
<evidence type="ECO:0000313" key="5">
    <source>
        <dbReference type="EMBL" id="AKH42842.1"/>
    </source>
</evidence>
<dbReference type="Pfam" id="PF00534">
    <property type="entry name" value="Glycos_transf_1"/>
    <property type="match status" value="1"/>
</dbReference>
<evidence type="ECO:0000259" key="3">
    <source>
        <dbReference type="Pfam" id="PF00534"/>
    </source>
</evidence>
<dbReference type="OrthoDB" id="9790710at2"/>
<gene>
    <name evidence="5" type="primary">pglH</name>
    <name evidence="5" type="ORF">WYH_01806</name>
</gene>
<evidence type="ECO:0000256" key="2">
    <source>
        <dbReference type="ARBA" id="ARBA00022679"/>
    </source>
</evidence>
<dbReference type="KEGG" id="aay:WYH_01806"/>
<evidence type="ECO:0000256" key="1">
    <source>
        <dbReference type="ARBA" id="ARBA00022676"/>
    </source>
</evidence>
<proteinExistence type="predicted"/>
<dbReference type="AlphaFoldDB" id="A0A0F7KU93"/>
<dbReference type="InterPro" id="IPR001296">
    <property type="entry name" value="Glyco_trans_1"/>
</dbReference>
<accession>A0A0F7KU93</accession>
<keyword evidence="2 5" id="KW-0808">Transferase</keyword>
<name>A0A0F7KU93_9SPHN</name>
<dbReference type="CDD" id="cd03820">
    <property type="entry name" value="GT4_AmsD-like"/>
    <property type="match status" value="1"/>
</dbReference>
<protein>
    <submittedName>
        <fullName evidence="5">GalNAc-alpha-(1-&gt;4)-GalNAc-alpha-(1-&gt;3)-diNAcBac-PP-undecaprenol alpha-1,4-N-acetyl-D-galactosaminyltransferase</fullName>
        <ecNumber evidence="5">2.4.1.292</ecNumber>
    </submittedName>
</protein>
<dbReference type="EC" id="2.4.1.292" evidence="5"/>
<dbReference type="Gene3D" id="3.40.50.2000">
    <property type="entry name" value="Glycogen Phosphorylase B"/>
    <property type="match status" value="2"/>
</dbReference>
<evidence type="ECO:0000313" key="6">
    <source>
        <dbReference type="Proteomes" id="UP000034392"/>
    </source>
</evidence>
<dbReference type="PATRIC" id="fig|1267766.3.peg.1825"/>
<sequence>MIEASDIAVTSHQAGEDRHFPPFSGKLAGRHICIVLASLGAGGAERVVAWLARQLVSAGSSVTIISFDRPEDPVYHDFGHGVRLRRLGIDAKGRGGGLLPPAARRIIALRRTLREIAPDIAVGFLTKINTLLLAASAGMDVPVIVAERNNPQLQPAHPMWKHALRLLYRRADRIICQTRASMVCVPQVCHANVRVIPNPVSAPAMCRSAPDGAGGRVIASVGRLERQKGFDLLIRAFAEMAGKAPGWDLDIWGEGPERENLAALAASLGVADRVNLRGLSDRPGGWIEQADLFVLASRYEGFPNVLGEAMAAGLPVISANCDFGPAELVRDGETGLLVPPEDVDALAAALLKMTGDDAFRDRLANAAPEVAQTFSNDRVANAWSEVLGSVLKD</sequence>
<feature type="domain" description="Glycosyltransferase subfamily 4-like N-terminal" evidence="4">
    <location>
        <begin position="42"/>
        <end position="200"/>
    </location>
</feature>
<keyword evidence="1 5" id="KW-0328">Glycosyltransferase</keyword>
<dbReference type="GO" id="GO:0016757">
    <property type="term" value="F:glycosyltransferase activity"/>
    <property type="evidence" value="ECO:0007669"/>
    <property type="project" value="UniProtKB-KW"/>
</dbReference>
<reference evidence="5" key="1">
    <citation type="submission" date="2015-05" db="EMBL/GenBank/DDBJ databases">
        <title>The complete genome of Altererythrobacter atlanticus strain 26DY36.</title>
        <authorList>
            <person name="Wu Y.-H."/>
            <person name="Cheng H."/>
            <person name="Wu X.-W."/>
        </authorList>
    </citation>
    <scope>NUCLEOTIDE SEQUENCE [LARGE SCALE GENOMIC DNA]</scope>
    <source>
        <strain evidence="5">26DY36</strain>
    </source>
</reference>
<evidence type="ECO:0000259" key="4">
    <source>
        <dbReference type="Pfam" id="PF13439"/>
    </source>
</evidence>